<accession>A0A1W6YST0</accession>
<evidence type="ECO:0000313" key="4">
    <source>
        <dbReference type="Proteomes" id="UP000194151"/>
    </source>
</evidence>
<dbReference type="Gene3D" id="3.30.9.10">
    <property type="entry name" value="D-Amino Acid Oxidase, subunit A, domain 2"/>
    <property type="match status" value="2"/>
</dbReference>
<dbReference type="KEGG" id="bgv:CAL12_27130"/>
<dbReference type="STRING" id="1416806.CAL12_27130"/>
<name>A0A1W6YST0_9BORD</name>
<evidence type="ECO:0000259" key="2">
    <source>
        <dbReference type="Pfam" id="PF01266"/>
    </source>
</evidence>
<proteinExistence type="predicted"/>
<keyword evidence="4" id="KW-1185">Reference proteome</keyword>
<sequence>MQALRTEVAIIGGGIVGASAALFLRRRGVPVVLVDAGACGAKASGVNYGGVRRQGRPLAQMPLTQRAHELWADLRGLIGTDGEYQRCGHLKLAYTDADMAELERYRAATRGFGMHLEMLDRAALDRRFGWLGRGVVGGSFCAEDGHANPRLVSPAFAQAARQAGADVREQLRVVDAARDGDGFILRCEPSASFAPSAMSATATATAAADAVDAAGGLRPAATLDIHARVLLNCAGAWAGGFAARFGEPVPETSIHPLMMVTEPLPRFMTASLGVQGGGIYARQVDRGNCVIGGGRGVSSSPDYARPGRAQIGTLLAKTAALLPPLRGAHIIRFWSGVEGNMPDHNPVLGPSVTTPGLFHAFGFSGAGFQVGPAAGEVLADLAATGRTAIPIDAFRIDRYAADAHAAAPRVHTGHGQELEST</sequence>
<reference evidence="3 4" key="1">
    <citation type="submission" date="2017-05" db="EMBL/GenBank/DDBJ databases">
        <title>Complete and WGS of Bordetella genogroups.</title>
        <authorList>
            <person name="Spilker T."/>
            <person name="LiPuma J."/>
        </authorList>
    </citation>
    <scope>NUCLEOTIDE SEQUENCE [LARGE SCALE GENOMIC DNA]</scope>
    <source>
        <strain evidence="3 4">AU19157</strain>
    </source>
</reference>
<dbReference type="AlphaFoldDB" id="A0A1W6YST0"/>
<organism evidence="3 4">
    <name type="scientific">Bordetella genomosp. 8</name>
    <dbReference type="NCBI Taxonomy" id="1416806"/>
    <lineage>
        <taxon>Bacteria</taxon>
        <taxon>Pseudomonadati</taxon>
        <taxon>Pseudomonadota</taxon>
        <taxon>Betaproteobacteria</taxon>
        <taxon>Burkholderiales</taxon>
        <taxon>Alcaligenaceae</taxon>
        <taxon>Bordetella</taxon>
    </lineage>
</organism>
<dbReference type="EMBL" id="CP021108">
    <property type="protein sequence ID" value="ARP84127.1"/>
    <property type="molecule type" value="Genomic_DNA"/>
</dbReference>
<dbReference type="InterPro" id="IPR006076">
    <property type="entry name" value="FAD-dep_OxRdtase"/>
</dbReference>
<dbReference type="Proteomes" id="UP000194151">
    <property type="component" value="Chromosome"/>
</dbReference>
<dbReference type="InterPro" id="IPR036188">
    <property type="entry name" value="FAD/NAD-bd_sf"/>
</dbReference>
<feature type="domain" description="FAD dependent oxidoreductase" evidence="2">
    <location>
        <begin position="8"/>
        <end position="381"/>
    </location>
</feature>
<protein>
    <submittedName>
        <fullName evidence="3">FAD-dependent oxidoreductase</fullName>
    </submittedName>
</protein>
<gene>
    <name evidence="3" type="ORF">CAL12_27130</name>
</gene>
<dbReference type="SUPFAM" id="SSF51905">
    <property type="entry name" value="FAD/NAD(P)-binding domain"/>
    <property type="match status" value="1"/>
</dbReference>
<dbReference type="Pfam" id="PF01266">
    <property type="entry name" value="DAO"/>
    <property type="match status" value="1"/>
</dbReference>
<dbReference type="Gene3D" id="3.50.50.60">
    <property type="entry name" value="FAD/NAD(P)-binding domain"/>
    <property type="match status" value="2"/>
</dbReference>
<dbReference type="GO" id="GO:0016491">
    <property type="term" value="F:oxidoreductase activity"/>
    <property type="evidence" value="ECO:0007669"/>
    <property type="project" value="UniProtKB-KW"/>
</dbReference>
<evidence type="ECO:0000313" key="3">
    <source>
        <dbReference type="EMBL" id="ARP84127.1"/>
    </source>
</evidence>
<dbReference type="GO" id="GO:0005737">
    <property type="term" value="C:cytoplasm"/>
    <property type="evidence" value="ECO:0007669"/>
    <property type="project" value="TreeGrafter"/>
</dbReference>
<evidence type="ECO:0000256" key="1">
    <source>
        <dbReference type="ARBA" id="ARBA00023002"/>
    </source>
</evidence>
<keyword evidence="1" id="KW-0560">Oxidoreductase</keyword>
<dbReference type="PANTHER" id="PTHR13847">
    <property type="entry name" value="SARCOSINE DEHYDROGENASE-RELATED"/>
    <property type="match status" value="1"/>
</dbReference>
<dbReference type="SUPFAM" id="SSF54373">
    <property type="entry name" value="FAD-linked reductases, C-terminal domain"/>
    <property type="match status" value="1"/>
</dbReference>